<dbReference type="GO" id="GO:0004713">
    <property type="term" value="F:protein tyrosine kinase activity"/>
    <property type="evidence" value="ECO:0007669"/>
    <property type="project" value="TreeGrafter"/>
</dbReference>
<dbReference type="InterPro" id="IPR008271">
    <property type="entry name" value="Ser/Thr_kinase_AS"/>
</dbReference>
<dbReference type="EMBL" id="HADW01007401">
    <property type="protein sequence ID" value="SBP08801.1"/>
    <property type="molecule type" value="Transcribed_RNA"/>
</dbReference>
<dbReference type="InterPro" id="IPR050494">
    <property type="entry name" value="Ser_Thr_dual-spec_kinase"/>
</dbReference>
<feature type="non-terminal residue" evidence="9">
    <location>
        <position position="1"/>
    </location>
</feature>
<accession>A0A1A7WT17</accession>
<gene>
    <name evidence="9" type="primary">Nfu_g_1_025316</name>
</gene>
<dbReference type="SMART" id="SM00220">
    <property type="entry name" value="S_TKc"/>
    <property type="match status" value="1"/>
</dbReference>
<evidence type="ECO:0000256" key="2">
    <source>
        <dbReference type="ARBA" id="ARBA00022679"/>
    </source>
</evidence>
<dbReference type="PROSITE" id="PS50011">
    <property type="entry name" value="PROTEIN_KINASE_DOM"/>
    <property type="match status" value="1"/>
</dbReference>
<dbReference type="GO" id="GO:0007224">
    <property type="term" value="P:smoothened signaling pathway"/>
    <property type="evidence" value="ECO:0007669"/>
    <property type="project" value="TreeGrafter"/>
</dbReference>
<evidence type="ECO:0000313" key="9">
    <source>
        <dbReference type="EMBL" id="SBP08801.1"/>
    </source>
</evidence>
<dbReference type="Pfam" id="PF00069">
    <property type="entry name" value="Pkinase"/>
    <property type="match status" value="1"/>
</dbReference>
<keyword evidence="4" id="KW-0418">Kinase</keyword>
<evidence type="ECO:0000256" key="1">
    <source>
        <dbReference type="ARBA" id="ARBA00022527"/>
    </source>
</evidence>
<evidence type="ECO:0000256" key="4">
    <source>
        <dbReference type="ARBA" id="ARBA00022777"/>
    </source>
</evidence>
<reference evidence="9" key="2">
    <citation type="submission" date="2016-06" db="EMBL/GenBank/DDBJ databases">
        <title>The genome of a short-lived fish provides insights into sex chromosome evolution and the genetic control of aging.</title>
        <authorList>
            <person name="Reichwald K."/>
            <person name="Felder M."/>
            <person name="Petzold A."/>
            <person name="Koch P."/>
            <person name="Groth M."/>
            <person name="Platzer M."/>
        </authorList>
    </citation>
    <scope>NUCLEOTIDE SEQUENCE</scope>
    <source>
        <tissue evidence="9">Brain</tissue>
    </source>
</reference>
<dbReference type="GO" id="GO:0005737">
    <property type="term" value="C:cytoplasm"/>
    <property type="evidence" value="ECO:0007669"/>
    <property type="project" value="TreeGrafter"/>
</dbReference>
<dbReference type="GO" id="GO:0003714">
    <property type="term" value="F:transcription corepressor activity"/>
    <property type="evidence" value="ECO:0007669"/>
    <property type="project" value="TreeGrafter"/>
</dbReference>
<reference evidence="9" key="1">
    <citation type="submission" date="2016-05" db="EMBL/GenBank/DDBJ databases">
        <authorList>
            <person name="Lavstsen T."/>
            <person name="Jespersen J.S."/>
        </authorList>
    </citation>
    <scope>NUCLEOTIDE SEQUENCE</scope>
    <source>
        <tissue evidence="9">Brain</tissue>
    </source>
</reference>
<dbReference type="Gene3D" id="3.30.200.20">
    <property type="entry name" value="Phosphorylase Kinase, domain 1"/>
    <property type="match status" value="1"/>
</dbReference>
<organism evidence="9">
    <name type="scientific">Iconisemion striatum</name>
    <dbReference type="NCBI Taxonomy" id="60296"/>
    <lineage>
        <taxon>Eukaryota</taxon>
        <taxon>Metazoa</taxon>
        <taxon>Chordata</taxon>
        <taxon>Craniata</taxon>
        <taxon>Vertebrata</taxon>
        <taxon>Euteleostomi</taxon>
        <taxon>Actinopterygii</taxon>
        <taxon>Neopterygii</taxon>
        <taxon>Teleostei</taxon>
        <taxon>Neoteleostei</taxon>
        <taxon>Acanthomorphata</taxon>
        <taxon>Ovalentaria</taxon>
        <taxon>Atherinomorphae</taxon>
        <taxon>Cyprinodontiformes</taxon>
        <taxon>Nothobranchiidae</taxon>
        <taxon>Iconisemion</taxon>
    </lineage>
</organism>
<feature type="binding site" evidence="6">
    <location>
        <position position="116"/>
    </location>
    <ligand>
        <name>ATP</name>
        <dbReference type="ChEBI" id="CHEBI:30616"/>
    </ligand>
</feature>
<protein>
    <recommendedName>
        <fullName evidence="8">Protein kinase domain-containing protein</fullName>
    </recommendedName>
</protein>
<keyword evidence="3 6" id="KW-0547">Nucleotide-binding</keyword>
<dbReference type="PROSITE" id="PS00107">
    <property type="entry name" value="PROTEIN_KINASE_ATP"/>
    <property type="match status" value="1"/>
</dbReference>
<dbReference type="GO" id="GO:0005524">
    <property type="term" value="F:ATP binding"/>
    <property type="evidence" value="ECO:0007669"/>
    <property type="project" value="UniProtKB-UniRule"/>
</dbReference>
<evidence type="ECO:0000256" key="7">
    <source>
        <dbReference type="RuleBase" id="RU000304"/>
    </source>
</evidence>
<dbReference type="InterPro" id="IPR000719">
    <property type="entry name" value="Prot_kinase_dom"/>
</dbReference>
<evidence type="ECO:0000256" key="5">
    <source>
        <dbReference type="ARBA" id="ARBA00022840"/>
    </source>
</evidence>
<dbReference type="PANTHER" id="PTHR24058">
    <property type="entry name" value="DUAL SPECIFICITY PROTEIN KINASE"/>
    <property type="match status" value="1"/>
</dbReference>
<dbReference type="GO" id="GO:0003713">
    <property type="term" value="F:transcription coactivator activity"/>
    <property type="evidence" value="ECO:0007669"/>
    <property type="project" value="TreeGrafter"/>
</dbReference>
<keyword evidence="2" id="KW-0808">Transferase</keyword>
<name>A0A1A7WT17_9TELE</name>
<dbReference type="SUPFAM" id="SSF56112">
    <property type="entry name" value="Protein kinase-like (PK-like)"/>
    <property type="match status" value="1"/>
</dbReference>
<dbReference type="GO" id="GO:0046332">
    <property type="term" value="F:SMAD binding"/>
    <property type="evidence" value="ECO:0007669"/>
    <property type="project" value="TreeGrafter"/>
</dbReference>
<evidence type="ECO:0000256" key="3">
    <source>
        <dbReference type="ARBA" id="ARBA00022741"/>
    </source>
</evidence>
<dbReference type="AlphaFoldDB" id="A0A1A7WT17"/>
<dbReference type="GO" id="GO:0045944">
    <property type="term" value="P:positive regulation of transcription by RNA polymerase II"/>
    <property type="evidence" value="ECO:0007669"/>
    <property type="project" value="TreeGrafter"/>
</dbReference>
<sequence length="449" mass="50857">FDVQQSEFKREDSEEIMSEFQDLWCENESDTYASNSVYTSYETPADKIQESQYIKLESVWSVVDGEPEEPSLKLLKGVVLSNGSSVYTVEKVLGSGAFGEVAKCTKVGTNEVVAIKVLPKDLKSDAEDGEKALKYLYTLDPDKTNLIRFYESFTFRGSFCFVFEVLDMSLYDLLGQLKWYPPSVAEVRPITQQMFVALSALKSIGVSHTDIKSDNIMLVDHSSQPFRAKLIDFRLACKTANDYENMRVMVKLLGQPDKRLLDAGYKTERFFTLEHSGSAPFWTLKSLDEFEWTTGETVKKSSPVFDSISSLDDLLDMSSKMDDPEEVEDLKAFLDLLKRMLSWNPADRIQPDDALNHPFIIMEHLSKNRNSSYVTAAHEIMAGFQTKDPDSFTAGDADGSVSVIKSTSSEDKDAVSNQSGFQHIEKGLGSFELYRRRRRKNTKRGRRQN</sequence>
<dbReference type="Gene3D" id="1.10.510.10">
    <property type="entry name" value="Transferase(Phosphotransferase) domain 1"/>
    <property type="match status" value="2"/>
</dbReference>
<evidence type="ECO:0000259" key="8">
    <source>
        <dbReference type="PROSITE" id="PS50011"/>
    </source>
</evidence>
<keyword evidence="1 7" id="KW-0723">Serine/threonine-protein kinase</keyword>
<dbReference type="GO" id="GO:0004674">
    <property type="term" value="F:protein serine/threonine kinase activity"/>
    <property type="evidence" value="ECO:0007669"/>
    <property type="project" value="UniProtKB-KW"/>
</dbReference>
<dbReference type="PROSITE" id="PS00108">
    <property type="entry name" value="PROTEIN_KINASE_ST"/>
    <property type="match status" value="1"/>
</dbReference>
<evidence type="ECO:0000256" key="6">
    <source>
        <dbReference type="PROSITE-ProRule" id="PRU10141"/>
    </source>
</evidence>
<dbReference type="GO" id="GO:0042771">
    <property type="term" value="P:intrinsic apoptotic signaling pathway in response to DNA damage by p53 class mediator"/>
    <property type="evidence" value="ECO:0007669"/>
    <property type="project" value="TreeGrafter"/>
</dbReference>
<dbReference type="InterPro" id="IPR011009">
    <property type="entry name" value="Kinase-like_dom_sf"/>
</dbReference>
<comment type="similarity">
    <text evidence="7">Belongs to the protein kinase superfamily.</text>
</comment>
<dbReference type="PANTHER" id="PTHR24058:SF53">
    <property type="entry name" value="HOMEODOMAIN-INTERACTING PROTEIN KINASE 2"/>
    <property type="match status" value="1"/>
</dbReference>
<dbReference type="InterPro" id="IPR017441">
    <property type="entry name" value="Protein_kinase_ATP_BS"/>
</dbReference>
<dbReference type="GO" id="GO:0016605">
    <property type="term" value="C:PML body"/>
    <property type="evidence" value="ECO:0007669"/>
    <property type="project" value="TreeGrafter"/>
</dbReference>
<keyword evidence="5 6" id="KW-0067">ATP-binding</keyword>
<proteinExistence type="inferred from homology"/>
<feature type="domain" description="Protein kinase" evidence="8">
    <location>
        <begin position="87"/>
        <end position="360"/>
    </location>
</feature>